<keyword evidence="4" id="KW-1185">Reference proteome</keyword>
<proteinExistence type="predicted"/>
<dbReference type="AlphaFoldDB" id="A0A484D8Y1"/>
<feature type="region of interest" description="Disordered" evidence="2">
    <location>
        <begin position="162"/>
        <end position="204"/>
    </location>
</feature>
<feature type="compositionally biased region" description="Basic and acidic residues" evidence="2">
    <location>
        <begin position="164"/>
        <end position="204"/>
    </location>
</feature>
<reference evidence="3 4" key="1">
    <citation type="submission" date="2019-01" db="EMBL/GenBank/DDBJ databases">
        <title>A chromosome-scale genome assembly of the yellow perch, Perca flavescens.</title>
        <authorList>
            <person name="Feron R."/>
            <person name="Morvezen R."/>
            <person name="Bestin A."/>
            <person name="Haffray P."/>
            <person name="Klopp C."/>
            <person name="Zahm M."/>
            <person name="Cabau C."/>
            <person name="Roques C."/>
            <person name="Donnadieu C."/>
            <person name="Bouchez O."/>
            <person name="Christie M."/>
            <person name="Larson W."/>
            <person name="Guiguen Y."/>
        </authorList>
    </citation>
    <scope>NUCLEOTIDE SEQUENCE [LARGE SCALE GENOMIC DNA]</scope>
    <source>
        <strain evidence="3">YP-PL-M2</strain>
        <tissue evidence="3">Blood</tissue>
    </source>
</reference>
<feature type="coiled-coil region" evidence="1">
    <location>
        <begin position="56"/>
        <end position="125"/>
    </location>
</feature>
<protein>
    <submittedName>
        <fullName evidence="3">Uncharacterized protein</fullName>
    </submittedName>
</protein>
<dbReference type="STRING" id="8167.A0A484D8Y1"/>
<dbReference type="EMBL" id="SCKG01000006">
    <property type="protein sequence ID" value="TDH11791.1"/>
    <property type="molecule type" value="Genomic_DNA"/>
</dbReference>
<accession>A0A484D8Y1</accession>
<name>A0A484D8Y1_PERFV</name>
<evidence type="ECO:0000256" key="2">
    <source>
        <dbReference type="SAM" id="MobiDB-lite"/>
    </source>
</evidence>
<gene>
    <name evidence="3" type="ORF">EPR50_G00064670</name>
</gene>
<evidence type="ECO:0000256" key="1">
    <source>
        <dbReference type="SAM" id="Coils"/>
    </source>
</evidence>
<evidence type="ECO:0000313" key="4">
    <source>
        <dbReference type="Proteomes" id="UP000295070"/>
    </source>
</evidence>
<dbReference type="Proteomes" id="UP000295070">
    <property type="component" value="Chromosome 6"/>
</dbReference>
<organism evidence="3 4">
    <name type="scientific">Perca flavescens</name>
    <name type="common">American yellow perch</name>
    <name type="synonym">Morone flavescens</name>
    <dbReference type="NCBI Taxonomy" id="8167"/>
    <lineage>
        <taxon>Eukaryota</taxon>
        <taxon>Metazoa</taxon>
        <taxon>Chordata</taxon>
        <taxon>Craniata</taxon>
        <taxon>Vertebrata</taxon>
        <taxon>Euteleostomi</taxon>
        <taxon>Actinopterygii</taxon>
        <taxon>Neopterygii</taxon>
        <taxon>Teleostei</taxon>
        <taxon>Neoteleostei</taxon>
        <taxon>Acanthomorphata</taxon>
        <taxon>Eupercaria</taxon>
        <taxon>Perciformes</taxon>
        <taxon>Percoidei</taxon>
        <taxon>Percidae</taxon>
        <taxon>Percinae</taxon>
        <taxon>Perca</taxon>
    </lineage>
</organism>
<sequence>MKVQFLIPVALLVSVALVGVIKIRQNEQDKEEKRSKFLEIKLRVTYDVLGEYQSDTAETETKLEKTQTEMKALIEEANMAQAKADKAKGEVDVCQGGQKLVKDGLGSLETEINNLKAEHDKEKTSWATQVETQKQQLAARSAVCDFLKAESHIAGNLCGVIEAPKPEAPKPEAPKPEAPKPEEPKPEAEAPKPEAPKPEAPKKR</sequence>
<dbReference type="SUPFAM" id="SSF57997">
    <property type="entry name" value="Tropomyosin"/>
    <property type="match status" value="1"/>
</dbReference>
<keyword evidence="1" id="KW-0175">Coiled coil</keyword>
<comment type="caution">
    <text evidence="3">The sequence shown here is derived from an EMBL/GenBank/DDBJ whole genome shotgun (WGS) entry which is preliminary data.</text>
</comment>
<evidence type="ECO:0000313" key="3">
    <source>
        <dbReference type="EMBL" id="TDH11791.1"/>
    </source>
</evidence>